<dbReference type="EMBL" id="JAKNGE010000006">
    <property type="protein sequence ID" value="MCG4744972.1"/>
    <property type="molecule type" value="Genomic_DNA"/>
</dbReference>
<dbReference type="Gene3D" id="2.130.10.10">
    <property type="entry name" value="YVTN repeat-like/Quinoprotein amine dehydrogenase"/>
    <property type="match status" value="1"/>
</dbReference>
<dbReference type="RefSeq" id="WP_147325743.1">
    <property type="nucleotide sequence ID" value="NZ_JAJCID010000011.1"/>
</dbReference>
<proteinExistence type="predicted"/>
<sequence length="523" mass="61505">MKVEKENTSLKRQKVFLLNTHLYGLMNEAELHIQRLCIILDIFEDKKDVILLWRPHPLSLETIYSLNYQIENKYQQILRRFANMDNGIYDNTPNINQAFQTSDAYIGDCTSSLTSLYGYTQKPIYPLTTIQKIEFVQTIAGVQIEKYFYFSGYNINGFFRYDFLTKEILFLKTFSKETSVAVGIHRCAVAYEKDCWFIPQGGNYISKINVETLEISYLEIPEECQIMNTLFKFYTAIKQGKYAWVIPAYAASVLRIDLEEEIVQCFSCWPDSFKWDFKRHNFAGATLRGKEIWLNPYEAQCIVKIDTDTGTMSAYSWEYPVASFSSIEFDGEWMWFTPYNYHKVLKWNPISNEKVELDFLELELKHGKYFYDSYFYNGYVWMIPGASEYILKIKTDSNELTKLASYPQELLIIKNNANQSSFCDVIKLSQKKILITSPRTNGELVLDTETDDMFYLSLDLSDLQKRLLQNAELELFKDCLQDFVRDVCEDNVKEDKTINILNDDKQYFNCGRNVWKMIKERKL</sequence>
<comment type="caution">
    <text evidence="1">The sequence shown here is derived from an EMBL/GenBank/DDBJ whole genome shotgun (WGS) entry which is preliminary data.</text>
</comment>
<name>A0AAW5BUP5_9FIRM</name>
<dbReference type="Proteomes" id="UP001299608">
    <property type="component" value="Unassembled WGS sequence"/>
</dbReference>
<protein>
    <submittedName>
        <fullName evidence="1">Uncharacterized protein</fullName>
    </submittedName>
</protein>
<organism evidence="1 2">
    <name type="scientific">Enterocloster aldenensis</name>
    <dbReference type="NCBI Taxonomy" id="358742"/>
    <lineage>
        <taxon>Bacteria</taxon>
        <taxon>Bacillati</taxon>
        <taxon>Bacillota</taxon>
        <taxon>Clostridia</taxon>
        <taxon>Lachnospirales</taxon>
        <taxon>Lachnospiraceae</taxon>
        <taxon>Enterocloster</taxon>
    </lineage>
</organism>
<dbReference type="SUPFAM" id="SSF63825">
    <property type="entry name" value="YWTD domain"/>
    <property type="match status" value="1"/>
</dbReference>
<gene>
    <name evidence="1" type="ORF">L0N08_06060</name>
</gene>
<dbReference type="InterPro" id="IPR015943">
    <property type="entry name" value="WD40/YVTN_repeat-like_dom_sf"/>
</dbReference>
<evidence type="ECO:0000313" key="2">
    <source>
        <dbReference type="Proteomes" id="UP001299608"/>
    </source>
</evidence>
<evidence type="ECO:0000313" key="1">
    <source>
        <dbReference type="EMBL" id="MCG4744972.1"/>
    </source>
</evidence>
<reference evidence="1" key="1">
    <citation type="submission" date="2022-01" db="EMBL/GenBank/DDBJ databases">
        <title>Collection of gut derived symbiotic bacterial strains cultured from healthy donors.</title>
        <authorList>
            <person name="Lin H."/>
            <person name="Kohout C."/>
            <person name="Waligurski E."/>
            <person name="Pamer E.G."/>
        </authorList>
    </citation>
    <scope>NUCLEOTIDE SEQUENCE</scope>
    <source>
        <strain evidence="1">DFI.6.55</strain>
    </source>
</reference>
<dbReference type="AlphaFoldDB" id="A0AAW5BUP5"/>
<accession>A0AAW5BUP5</accession>